<evidence type="ECO:0000256" key="6">
    <source>
        <dbReference type="ARBA" id="ARBA00023288"/>
    </source>
</evidence>
<feature type="domain" description="Mycoplasma lipoprotein C-terminal" evidence="8">
    <location>
        <begin position="597"/>
        <end position="710"/>
    </location>
</feature>
<keyword evidence="4" id="KW-0677">Repeat</keyword>
<evidence type="ECO:0000259" key="9">
    <source>
        <dbReference type="Pfam" id="PF03305"/>
    </source>
</evidence>
<dbReference type="RefSeq" id="WP_171111856.1">
    <property type="nucleotide sequence ID" value="NZ_CP053096.1"/>
</dbReference>
<feature type="signal peptide" evidence="7">
    <location>
        <begin position="1"/>
        <end position="25"/>
    </location>
</feature>
<dbReference type="Proteomes" id="UP000500686">
    <property type="component" value="Chromosome"/>
</dbReference>
<keyword evidence="5" id="KW-0564">Palmitate</keyword>
<accession>A0A6M4JA06</accession>
<dbReference type="InterPro" id="IPR004984">
    <property type="entry name" value="Mycoplasma_lipoprotein_cen_dom"/>
</dbReference>
<dbReference type="InterPro" id="IPR004890">
    <property type="entry name" value="Lipoprotein_10_C"/>
</dbReference>
<evidence type="ECO:0000256" key="3">
    <source>
        <dbReference type="ARBA" id="ARBA00022729"/>
    </source>
</evidence>
<dbReference type="NCBIfam" id="NF045826">
    <property type="entry name" value="lipo_P68"/>
    <property type="match status" value="1"/>
</dbReference>
<keyword evidence="3 7" id="KW-0732">Signal</keyword>
<organism evidence="10 11">
    <name type="scientific">Mycoplasma miroungigenitalium</name>
    <dbReference type="NCBI Taxonomy" id="754515"/>
    <lineage>
        <taxon>Bacteria</taxon>
        <taxon>Bacillati</taxon>
        <taxon>Mycoplasmatota</taxon>
        <taxon>Mollicutes</taxon>
        <taxon>Mycoplasmataceae</taxon>
        <taxon>Mycoplasma</taxon>
    </lineage>
</organism>
<dbReference type="NCBIfam" id="NF033817">
    <property type="entry name" value="Mplas_variab_LP"/>
    <property type="match status" value="1"/>
</dbReference>
<dbReference type="GO" id="GO:0005886">
    <property type="term" value="C:plasma membrane"/>
    <property type="evidence" value="ECO:0007669"/>
    <property type="project" value="UniProtKB-SubCell"/>
</dbReference>
<feature type="chain" id="PRO_5026830599" evidence="7">
    <location>
        <begin position="26"/>
        <end position="740"/>
    </location>
</feature>
<name>A0A6M4JA06_9MOLU</name>
<keyword evidence="11" id="KW-1185">Reference proteome</keyword>
<evidence type="ECO:0000256" key="2">
    <source>
        <dbReference type="ARBA" id="ARBA00009031"/>
    </source>
</evidence>
<reference evidence="10 11" key="1">
    <citation type="submission" date="2020-05" db="EMBL/GenBank/DDBJ databases">
        <title>Novel Mycoplasma species detected in Mirounga angustirostris (northern elephant seal) from the USA.</title>
        <authorList>
            <person name="Volokhov D.V."/>
        </authorList>
    </citation>
    <scope>NUCLEOTIDE SEQUENCE [LARGE SCALE GENOMIC DNA]</scope>
    <source>
        <strain evidence="10 11">Mirounga ES2806-GEN</strain>
    </source>
</reference>
<evidence type="ECO:0000256" key="4">
    <source>
        <dbReference type="ARBA" id="ARBA00022737"/>
    </source>
</evidence>
<evidence type="ECO:0000256" key="7">
    <source>
        <dbReference type="SAM" id="SignalP"/>
    </source>
</evidence>
<evidence type="ECO:0000259" key="8">
    <source>
        <dbReference type="Pfam" id="PF03202"/>
    </source>
</evidence>
<feature type="domain" description="Mycoplasma lipoprotein central" evidence="9">
    <location>
        <begin position="268"/>
        <end position="411"/>
    </location>
</feature>
<evidence type="ECO:0000256" key="1">
    <source>
        <dbReference type="ARBA" id="ARBA00004193"/>
    </source>
</evidence>
<dbReference type="Pfam" id="PF03202">
    <property type="entry name" value="Lipoprotein_10"/>
    <property type="match status" value="1"/>
</dbReference>
<dbReference type="AlphaFoldDB" id="A0A6M4JA06"/>
<dbReference type="KEGG" id="mmir:HLA87_03155"/>
<sequence>MKKNKLLLSIGAIAGTASVAAPLLAASCSNDKFDKSREKLIFAVTFSRGKEQWNAVDGVIRKYNAEVVQPKRKELQAKIANAKGDEKAKLEAELATYMEVELKNIGSGYGAGHTEVVSNMKNNNIKQLPNMTINYASTIAEIVNYGRKVDVSDKSFGDLAIQRNVFEKSFVDVNDKITGVAEGGHYSLPIMKSTVVFGINGPIYKYVFKTLKNAGYTIDESLVNDFKVDTTDWDGDLVVIGDDEHFGKAIAKEEIEKIFTEAKYPSKKIGANVLTEFKTYIKFITDAIKIFEKSKSVDKSSVALLGIDDPSGILNTVLYSKLGGKDKDMPMSVIKGSDGSVKVSFTGIADKNSKSYKATREVYDLVMDAVEAGALKVYGGGAYSSADQTNHKVGANFGSTAGYTHNFIDAGDIKPTFKLLNVKTKDGKEVNIGSSDIGTVKADKKDAKKTNLQFKYGNNLFDSKTDTSKEKYFYQSDAANDSIITKLNDLKGQANKYIIHIENIEANKSIIEGMDKLTSDFTRLGELTHFEKHGTPEHKETKYVFYSFTNAITASYTNADVSVNLPSATGSLQKDELITKQTPAKYDETSTVQTAFLQGPNLFVIDNGEAQNKASVRFLNFVLKDKTPKNYGKHHEKDSNAAFIASTASYIVPYAGFGEGKELNFPRSKNAYLDLAFKLFTDKGITLYEEPTSKYSSTYREAFNSNMKSFAEALRTNGNEARKTFEIFAQQMQSTTTNFK</sequence>
<comment type="similarity">
    <text evidence="2">Belongs to the MG185/MG260 family.</text>
</comment>
<comment type="subcellular location">
    <subcellularLocation>
        <location evidence="1">Cell membrane</location>
        <topology evidence="1">Lipid-anchor</topology>
    </subcellularLocation>
</comment>
<proteinExistence type="inferred from homology"/>
<dbReference type="EMBL" id="CP053096">
    <property type="protein sequence ID" value="QJR43760.1"/>
    <property type="molecule type" value="Genomic_DNA"/>
</dbReference>
<dbReference type="Pfam" id="PF03305">
    <property type="entry name" value="Lipoprotein_X"/>
    <property type="match status" value="1"/>
</dbReference>
<protein>
    <submittedName>
        <fullName evidence="10">P80 family lipoprotein</fullName>
    </submittedName>
</protein>
<keyword evidence="6 10" id="KW-0449">Lipoprotein</keyword>
<dbReference type="PROSITE" id="PS51257">
    <property type="entry name" value="PROKAR_LIPOPROTEIN"/>
    <property type="match status" value="1"/>
</dbReference>
<evidence type="ECO:0000256" key="5">
    <source>
        <dbReference type="ARBA" id="ARBA00023139"/>
    </source>
</evidence>
<evidence type="ECO:0000313" key="11">
    <source>
        <dbReference type="Proteomes" id="UP000500686"/>
    </source>
</evidence>
<dbReference type="InterPro" id="IPR049890">
    <property type="entry name" value="VlpA-F-like_signal"/>
</dbReference>
<evidence type="ECO:0000313" key="10">
    <source>
        <dbReference type="EMBL" id="QJR43760.1"/>
    </source>
</evidence>
<dbReference type="InterPro" id="IPR054825">
    <property type="entry name" value="P68-like"/>
</dbReference>
<gene>
    <name evidence="10" type="ORF">HLA87_03155</name>
</gene>